<dbReference type="Pfam" id="PF13470">
    <property type="entry name" value="PIN_3"/>
    <property type="match status" value="1"/>
</dbReference>
<dbReference type="EMBL" id="FQYI01000010">
    <property type="protein sequence ID" value="SHJ14039.1"/>
    <property type="molecule type" value="Genomic_DNA"/>
</dbReference>
<sequence length="142" mass="16345">MNFYLDTNIIVDFLSGRVPFYKASREIFAYAESKEIALFCSSHSFVTVHYLMRKIHPEKAVRKNLLELSELIKVLDVKNGMVIQALKSDYPDFEDAVQIFCSLQIESLSGFVTRNLRDFSGAEVEIFSPTEALDFIHKNLRN</sequence>
<keyword evidence="3" id="KW-1185">Reference proteome</keyword>
<evidence type="ECO:0000259" key="1">
    <source>
        <dbReference type="Pfam" id="PF13470"/>
    </source>
</evidence>
<dbReference type="AlphaFoldDB" id="A0A1M6GVQ8"/>
<dbReference type="SUPFAM" id="SSF88723">
    <property type="entry name" value="PIN domain-like"/>
    <property type="match status" value="1"/>
</dbReference>
<gene>
    <name evidence="2" type="ORF">SAMN05443429_11045</name>
</gene>
<feature type="domain" description="PIN" evidence="1">
    <location>
        <begin position="5"/>
        <end position="115"/>
    </location>
</feature>
<dbReference type="RefSeq" id="WP_073180564.1">
    <property type="nucleotide sequence ID" value="NZ_FQYI01000010.1"/>
</dbReference>
<protein>
    <recommendedName>
        <fullName evidence="1">PIN domain-containing protein</fullName>
    </recommendedName>
</protein>
<accession>A0A1M6GVQ8</accession>
<dbReference type="Proteomes" id="UP000184335">
    <property type="component" value="Unassembled WGS sequence"/>
</dbReference>
<dbReference type="InterPro" id="IPR029060">
    <property type="entry name" value="PIN-like_dom_sf"/>
</dbReference>
<evidence type="ECO:0000313" key="3">
    <source>
        <dbReference type="Proteomes" id="UP000184335"/>
    </source>
</evidence>
<evidence type="ECO:0000313" key="2">
    <source>
        <dbReference type="EMBL" id="SHJ14039.1"/>
    </source>
</evidence>
<reference evidence="2 3" key="1">
    <citation type="submission" date="2016-11" db="EMBL/GenBank/DDBJ databases">
        <authorList>
            <person name="Jaros S."/>
            <person name="Januszkiewicz K."/>
            <person name="Wedrychowicz H."/>
        </authorList>
    </citation>
    <scope>NUCLEOTIDE SEQUENCE [LARGE SCALE GENOMIC DNA]</scope>
    <source>
        <strain evidence="2 3">DSM 25479</strain>
    </source>
</reference>
<dbReference type="OrthoDB" id="1148871at2"/>
<name>A0A1M6GVQ8_9FLAO</name>
<organism evidence="2 3">
    <name type="scientific">Cruoricaptor ignavus</name>
    <dbReference type="NCBI Taxonomy" id="1118202"/>
    <lineage>
        <taxon>Bacteria</taxon>
        <taxon>Pseudomonadati</taxon>
        <taxon>Bacteroidota</taxon>
        <taxon>Flavobacteriia</taxon>
        <taxon>Flavobacteriales</taxon>
        <taxon>Weeksellaceae</taxon>
        <taxon>Cruoricaptor</taxon>
    </lineage>
</organism>
<dbReference type="InterPro" id="IPR002716">
    <property type="entry name" value="PIN_dom"/>
</dbReference>
<proteinExistence type="predicted"/>
<dbReference type="STRING" id="1118202.SAMN05443429_11045"/>
<dbReference type="Gene3D" id="3.40.50.1010">
    <property type="entry name" value="5'-nuclease"/>
    <property type="match status" value="1"/>
</dbReference>